<dbReference type="Pfam" id="PF05838">
    <property type="entry name" value="Glyco_hydro_108"/>
    <property type="match status" value="1"/>
</dbReference>
<evidence type="ECO:0000313" key="2">
    <source>
        <dbReference type="EMBL" id="QJA54387.1"/>
    </source>
</evidence>
<evidence type="ECO:0000313" key="3">
    <source>
        <dbReference type="EMBL" id="QJA56916.1"/>
    </source>
</evidence>
<dbReference type="Gene3D" id="1.20.141.10">
    <property type="entry name" value="Chitosanase, subunit A, domain 1"/>
    <property type="match status" value="1"/>
</dbReference>
<dbReference type="InterPro" id="IPR008565">
    <property type="entry name" value="TtsA-like_GH18_dom"/>
</dbReference>
<dbReference type="InterPro" id="IPR023346">
    <property type="entry name" value="Lysozyme-like_dom_sf"/>
</dbReference>
<evidence type="ECO:0000313" key="4">
    <source>
        <dbReference type="EMBL" id="QJA70355.1"/>
    </source>
</evidence>
<gene>
    <name evidence="6" type="ORF">MM171A02446_0008</name>
    <name evidence="5" type="ORF">MM171B01066_0004</name>
    <name evidence="4" type="ORF">MM415A03778_0004</name>
    <name evidence="3" type="ORF">MM415B01769_0007</name>
    <name evidence="2" type="ORF">TM448A04695_0004</name>
</gene>
<accession>A0A6H2A476</accession>
<evidence type="ECO:0000259" key="1">
    <source>
        <dbReference type="Pfam" id="PF05838"/>
    </source>
</evidence>
<reference evidence="2" key="1">
    <citation type="submission" date="2020-03" db="EMBL/GenBank/DDBJ databases">
        <title>The deep terrestrial virosphere.</title>
        <authorList>
            <person name="Holmfeldt K."/>
            <person name="Nilsson E."/>
            <person name="Simone D."/>
            <person name="Lopez-Fernandez M."/>
            <person name="Wu X."/>
            <person name="de Brujin I."/>
            <person name="Lundin D."/>
            <person name="Andersson A."/>
            <person name="Bertilsson S."/>
            <person name="Dopson M."/>
        </authorList>
    </citation>
    <scope>NUCLEOTIDE SEQUENCE</scope>
    <source>
        <strain evidence="6">MM171A02446</strain>
        <strain evidence="5">MM171B01066</strain>
        <strain evidence="4">MM415A03778</strain>
        <strain evidence="3">MM415B01769</strain>
        <strain evidence="2">TM448A04695</strain>
    </source>
</reference>
<dbReference type="GO" id="GO:0016787">
    <property type="term" value="F:hydrolase activity"/>
    <property type="evidence" value="ECO:0007669"/>
    <property type="project" value="UniProtKB-KW"/>
</dbReference>
<name>A0A6H2A476_9ZZZZ</name>
<protein>
    <submittedName>
        <fullName evidence="2">Putative glycoside hydrolase</fullName>
    </submittedName>
</protein>
<evidence type="ECO:0000313" key="6">
    <source>
        <dbReference type="EMBL" id="QJH92721.1"/>
    </source>
</evidence>
<feature type="domain" description="TtsA-like Glycoside hydrolase family 108" evidence="1">
    <location>
        <begin position="7"/>
        <end position="90"/>
    </location>
</feature>
<dbReference type="EMBL" id="MT143807">
    <property type="protein sequence ID" value="QJB02784.1"/>
    <property type="molecule type" value="Genomic_DNA"/>
</dbReference>
<organism evidence="2">
    <name type="scientific">viral metagenome</name>
    <dbReference type="NCBI Taxonomy" id="1070528"/>
    <lineage>
        <taxon>unclassified sequences</taxon>
        <taxon>metagenomes</taxon>
        <taxon>organismal metagenomes</taxon>
    </lineage>
</organism>
<dbReference type="EMBL" id="MT144502">
    <property type="protein sequence ID" value="QJA54387.1"/>
    <property type="molecule type" value="Genomic_DNA"/>
</dbReference>
<dbReference type="EMBL" id="MT143914">
    <property type="protein sequence ID" value="QJH92721.1"/>
    <property type="molecule type" value="Genomic_DNA"/>
</dbReference>
<keyword evidence="2" id="KW-0378">Hydrolase</keyword>
<dbReference type="SUPFAM" id="SSF53955">
    <property type="entry name" value="Lysozyme-like"/>
    <property type="match status" value="1"/>
</dbReference>
<dbReference type="EMBL" id="MT141786">
    <property type="protein sequence ID" value="QJA70355.1"/>
    <property type="molecule type" value="Genomic_DNA"/>
</dbReference>
<dbReference type="EMBL" id="MT141245">
    <property type="protein sequence ID" value="QJA56916.1"/>
    <property type="molecule type" value="Genomic_DNA"/>
</dbReference>
<sequence>MFDKAYNFTKQNEGGFSNHQRDSGGKTIYGITSKYYPETYQKVMTTIEKGGDADPIVKKFYKDNFWNPLYEKIFYPPLAVRLFDLGVNIGIKKSVRLLQRTFNRLSTIKISEDGDFGQLTLKAVNSPPFTHDVFYDGYITTAERYYRSLRDFDVFGKGWVNRLHKPIG</sequence>
<proteinExistence type="predicted"/>
<dbReference type="AlphaFoldDB" id="A0A6H2A476"/>
<evidence type="ECO:0000313" key="5">
    <source>
        <dbReference type="EMBL" id="QJB02784.1"/>
    </source>
</evidence>